<comment type="caution">
    <text evidence="2">The sequence shown here is derived from an EMBL/GenBank/DDBJ whole genome shotgun (WGS) entry which is preliminary data.</text>
</comment>
<keyword evidence="3" id="KW-1185">Reference proteome</keyword>
<organism evidence="2 3">
    <name type="scientific">Ilex paraguariensis</name>
    <name type="common">yerba mate</name>
    <dbReference type="NCBI Taxonomy" id="185542"/>
    <lineage>
        <taxon>Eukaryota</taxon>
        <taxon>Viridiplantae</taxon>
        <taxon>Streptophyta</taxon>
        <taxon>Embryophyta</taxon>
        <taxon>Tracheophyta</taxon>
        <taxon>Spermatophyta</taxon>
        <taxon>Magnoliopsida</taxon>
        <taxon>eudicotyledons</taxon>
        <taxon>Gunneridae</taxon>
        <taxon>Pentapetalae</taxon>
        <taxon>asterids</taxon>
        <taxon>campanulids</taxon>
        <taxon>Aquifoliales</taxon>
        <taxon>Aquifoliaceae</taxon>
        <taxon>Ilex</taxon>
    </lineage>
</organism>
<accession>A0ABC8UA93</accession>
<dbReference type="Proteomes" id="UP001642360">
    <property type="component" value="Unassembled WGS sequence"/>
</dbReference>
<evidence type="ECO:0000313" key="3">
    <source>
        <dbReference type="Proteomes" id="UP001642360"/>
    </source>
</evidence>
<sequence>MPLPPSSQAALIGACASLGWAFNNQAYTPRSRSDSSVKNLLCSGFLIETISGTVVLRWVNSQLGRILGWVERAIQQERWDPISPQQRHGSSIVEVYRIVEE</sequence>
<gene>
    <name evidence="2" type="ORF">ILEXP_LOCUS47858</name>
</gene>
<feature type="domain" description="MHD1" evidence="1">
    <location>
        <begin position="16"/>
        <end position="101"/>
    </location>
</feature>
<proteinExistence type="predicted"/>
<dbReference type="PANTHER" id="PTHR31280">
    <property type="entry name" value="PROTEIN UNC-13 HOMOLOG"/>
    <property type="match status" value="1"/>
</dbReference>
<dbReference type="PROSITE" id="PS51258">
    <property type="entry name" value="MHD1"/>
    <property type="match status" value="1"/>
</dbReference>
<dbReference type="InterPro" id="IPR008528">
    <property type="entry name" value="unc-13_homologue"/>
</dbReference>
<feature type="non-terminal residue" evidence="2">
    <location>
        <position position="101"/>
    </location>
</feature>
<dbReference type="Pfam" id="PF25761">
    <property type="entry name" value="TPR_PATROL1"/>
    <property type="match status" value="1"/>
</dbReference>
<evidence type="ECO:0000313" key="2">
    <source>
        <dbReference type="EMBL" id="CAK9177943.1"/>
    </source>
</evidence>
<name>A0ABC8UA93_9AQUA</name>
<evidence type="ECO:0000259" key="1">
    <source>
        <dbReference type="PROSITE" id="PS51258"/>
    </source>
</evidence>
<reference evidence="2 3" key="1">
    <citation type="submission" date="2024-02" db="EMBL/GenBank/DDBJ databases">
        <authorList>
            <person name="Vignale AGUSTIN F."/>
            <person name="Sosa J E."/>
            <person name="Modenutti C."/>
        </authorList>
    </citation>
    <scope>NUCLEOTIDE SEQUENCE [LARGE SCALE GENOMIC DNA]</scope>
</reference>
<dbReference type="EMBL" id="CAUOFW020007190">
    <property type="protein sequence ID" value="CAK9177943.1"/>
    <property type="molecule type" value="Genomic_DNA"/>
</dbReference>
<dbReference type="AlphaFoldDB" id="A0ABC8UA93"/>
<dbReference type="InterPro" id="IPR057984">
    <property type="entry name" value="PATROL1_C"/>
</dbReference>
<dbReference type="PANTHER" id="PTHR31280:SF2">
    <property type="entry name" value="PROTEIN UNC-13 HOMOLOG"/>
    <property type="match status" value="1"/>
</dbReference>
<protein>
    <recommendedName>
        <fullName evidence="1">MHD1 domain-containing protein</fullName>
    </recommendedName>
</protein>
<dbReference type="InterPro" id="IPR014770">
    <property type="entry name" value="Munc13_1"/>
</dbReference>